<accession>A0A8X6XUN4</accession>
<protein>
    <submittedName>
        <fullName evidence="2">Uncharacterized transposon-derived protein F54H12.3</fullName>
    </submittedName>
</protein>
<dbReference type="GO" id="GO:0015074">
    <property type="term" value="P:DNA integration"/>
    <property type="evidence" value="ECO:0007669"/>
    <property type="project" value="InterPro"/>
</dbReference>
<dbReference type="EMBL" id="BMAV01012422">
    <property type="protein sequence ID" value="GFY59097.1"/>
    <property type="molecule type" value="Genomic_DNA"/>
</dbReference>
<dbReference type="SUPFAM" id="SSF53098">
    <property type="entry name" value="Ribonuclease H-like"/>
    <property type="match status" value="1"/>
</dbReference>
<dbReference type="Gene3D" id="3.30.420.10">
    <property type="entry name" value="Ribonuclease H-like superfamily/Ribonuclease H"/>
    <property type="match status" value="1"/>
</dbReference>
<dbReference type="AlphaFoldDB" id="A0A8X6XUN4"/>
<dbReference type="InterPro" id="IPR036397">
    <property type="entry name" value="RNaseH_sf"/>
</dbReference>
<dbReference type="PROSITE" id="PS50994">
    <property type="entry name" value="INTEGRASE"/>
    <property type="match status" value="1"/>
</dbReference>
<dbReference type="OrthoDB" id="6423804at2759"/>
<feature type="domain" description="Integrase catalytic" evidence="1">
    <location>
        <begin position="26"/>
        <end position="143"/>
    </location>
</feature>
<name>A0A8X6XUN4_9ARAC</name>
<dbReference type="GO" id="GO:0003676">
    <property type="term" value="F:nucleic acid binding"/>
    <property type="evidence" value="ECO:0007669"/>
    <property type="project" value="InterPro"/>
</dbReference>
<evidence type="ECO:0000313" key="3">
    <source>
        <dbReference type="Proteomes" id="UP000886998"/>
    </source>
</evidence>
<dbReference type="PANTHER" id="PTHR46585">
    <property type="entry name" value="INTEGRASE CORE DOMAIN CONTAINING PROTEIN"/>
    <property type="match status" value="1"/>
</dbReference>
<comment type="caution">
    <text evidence="2">The sequence shown here is derived from an EMBL/GenBank/DDBJ whole genome shotgun (WGS) entry which is preliminary data.</text>
</comment>
<evidence type="ECO:0000259" key="1">
    <source>
        <dbReference type="PROSITE" id="PS50994"/>
    </source>
</evidence>
<dbReference type="InterPro" id="IPR001584">
    <property type="entry name" value="Integrase_cat-core"/>
</dbReference>
<proteinExistence type="predicted"/>
<reference evidence="2" key="1">
    <citation type="submission" date="2020-08" db="EMBL/GenBank/DDBJ databases">
        <title>Multicomponent nature underlies the extraordinary mechanical properties of spider dragline silk.</title>
        <authorList>
            <person name="Kono N."/>
            <person name="Nakamura H."/>
            <person name="Mori M."/>
            <person name="Yoshida Y."/>
            <person name="Ohtoshi R."/>
            <person name="Malay A.D."/>
            <person name="Moran D.A.P."/>
            <person name="Tomita M."/>
            <person name="Numata K."/>
            <person name="Arakawa K."/>
        </authorList>
    </citation>
    <scope>NUCLEOTIDE SEQUENCE</scope>
</reference>
<keyword evidence="3" id="KW-1185">Reference proteome</keyword>
<evidence type="ECO:0000313" key="2">
    <source>
        <dbReference type="EMBL" id="GFY59097.1"/>
    </source>
</evidence>
<dbReference type="Proteomes" id="UP000886998">
    <property type="component" value="Unassembled WGS sequence"/>
</dbReference>
<dbReference type="InterPro" id="IPR012337">
    <property type="entry name" value="RNaseH-like_sf"/>
</dbReference>
<dbReference type="PANTHER" id="PTHR46585:SF1">
    <property type="entry name" value="CHROMO DOMAIN-CONTAINING PROTEIN"/>
    <property type="match status" value="1"/>
</dbReference>
<organism evidence="2 3">
    <name type="scientific">Trichonephila inaurata madagascariensis</name>
    <dbReference type="NCBI Taxonomy" id="2747483"/>
    <lineage>
        <taxon>Eukaryota</taxon>
        <taxon>Metazoa</taxon>
        <taxon>Ecdysozoa</taxon>
        <taxon>Arthropoda</taxon>
        <taxon>Chelicerata</taxon>
        <taxon>Arachnida</taxon>
        <taxon>Araneae</taxon>
        <taxon>Araneomorphae</taxon>
        <taxon>Entelegynae</taxon>
        <taxon>Araneoidea</taxon>
        <taxon>Nephilidae</taxon>
        <taxon>Trichonephila</taxon>
        <taxon>Trichonephila inaurata</taxon>
    </lineage>
</organism>
<sequence>MAELSRKTGLSRKEVSDFLHQQDVYTKHKPLVRKFKRRRIYVSHINDQWQADLLFVYKFARSKHNDGTQYLLTVIDCFSKYAWAIPLKDKSSNEVTQAFKKIFKKKESLKRFKQIRIWSSSVEQLKNYLKQIISIGSQQKMRK</sequence>
<gene>
    <name evidence="2" type="primary">F54H12.3_106</name>
    <name evidence="2" type="ORF">TNIN_277721</name>
</gene>